<proteinExistence type="predicted"/>
<gene>
    <name evidence="2" type="ORF">PGAL8A_00391700</name>
</gene>
<feature type="domain" description="Poly(A) RNA polymerase mitochondrial-like central palm" evidence="1">
    <location>
        <begin position="248"/>
        <end position="386"/>
    </location>
</feature>
<dbReference type="CDD" id="cd05402">
    <property type="entry name" value="NT_PAP_TUTase"/>
    <property type="match status" value="1"/>
</dbReference>
<sequence length="582" mass="69106">MNVKKFSMFSYILRKKLKIHISSLYYPLNNLLNYNLIFRLKYPFFHEYSTSSKQARENNRKYEVDKKINLTNCKVTDTFYISSDDSDEEYILEKKLKKDESLVNYEFEKDHIKKINNENLDDKYHIKNNIIHINKEENVNIYNNNADHSYSRECSGNNDDLNKIDINNVDPSNISLNNKRKVDKKYDIKSAHERMVDPNSNNLDFMKKNDMNFHDQIKDYQEIKNYLNIYINENHKVYCPNENKVNALNEELKKLEISLKPSQNDINNMKKFLYFLQNEINKYYKNCYVTPFGSIINGFWMRNSDIDICIQVPILLNRKDQIKLLRKICLILNNFNDGVIEQRFSAKVPIIHFYCKNPQNSFELSCDISINNILAVINSKLIQKYVSIDKRLQVMGIALKYWSKNRNINDRSKGFLSSFSLILMIIHFLQNAIEPKILPSLQDISSKRNEKPFYVMGVDCKYCQDEKIIREELNKINNFNNSYADVSTLLTEFFKFYGYKYKSGIIAIRDINDYYENFHALKDFESYFLFVDNPFEVGKNVANVMPKNYKTIVNEMKRAYRILKNNGSWRDVCNPSDNLIYP</sequence>
<evidence type="ECO:0000259" key="1">
    <source>
        <dbReference type="Pfam" id="PF22600"/>
    </source>
</evidence>
<organism evidence="2 3">
    <name type="scientific">Plasmodium gallinaceum</name>
    <dbReference type="NCBI Taxonomy" id="5849"/>
    <lineage>
        <taxon>Eukaryota</taxon>
        <taxon>Sar</taxon>
        <taxon>Alveolata</taxon>
        <taxon>Apicomplexa</taxon>
        <taxon>Aconoidasida</taxon>
        <taxon>Haemosporida</taxon>
        <taxon>Plasmodiidae</taxon>
        <taxon>Plasmodium</taxon>
        <taxon>Plasmodium (Haemamoeba)</taxon>
    </lineage>
</organism>
<dbReference type="GO" id="GO:0016779">
    <property type="term" value="F:nucleotidyltransferase activity"/>
    <property type="evidence" value="ECO:0007669"/>
    <property type="project" value="TreeGrafter"/>
</dbReference>
<accession>A0A1J1GP76</accession>
<comment type="caution">
    <text evidence="2">The sequence shown here is derived from an EMBL/GenBank/DDBJ whole genome shotgun (WGS) entry which is preliminary data.</text>
</comment>
<dbReference type="GO" id="GO:0031123">
    <property type="term" value="P:RNA 3'-end processing"/>
    <property type="evidence" value="ECO:0007669"/>
    <property type="project" value="TreeGrafter"/>
</dbReference>
<dbReference type="Gene3D" id="1.10.1410.10">
    <property type="match status" value="1"/>
</dbReference>
<dbReference type="InterPro" id="IPR043519">
    <property type="entry name" value="NT_sf"/>
</dbReference>
<evidence type="ECO:0000313" key="3">
    <source>
        <dbReference type="Proteomes" id="UP000220797"/>
    </source>
</evidence>
<dbReference type="PANTHER" id="PTHR12271:SF40">
    <property type="entry name" value="POLY(A) RNA POLYMERASE GLD2"/>
    <property type="match status" value="1"/>
</dbReference>
<dbReference type="VEuPathDB" id="PlasmoDB:PGAL8A_00391700"/>
<dbReference type="InterPro" id="IPR054708">
    <property type="entry name" value="MTPAP-like_central"/>
</dbReference>
<dbReference type="EMBL" id="CVMV01000022">
    <property type="protein sequence ID" value="CRG94213.1"/>
    <property type="molecule type" value="Genomic_DNA"/>
</dbReference>
<evidence type="ECO:0000313" key="2">
    <source>
        <dbReference type="EMBL" id="CRG94213.1"/>
    </source>
</evidence>
<dbReference type="SUPFAM" id="SSF81301">
    <property type="entry name" value="Nucleotidyltransferase"/>
    <property type="match status" value="1"/>
</dbReference>
<keyword evidence="3" id="KW-1185">Reference proteome</keyword>
<dbReference type="SUPFAM" id="SSF81631">
    <property type="entry name" value="PAP/OAS1 substrate-binding domain"/>
    <property type="match status" value="1"/>
</dbReference>
<name>A0A1J1GP76_PLAGA</name>
<dbReference type="AlphaFoldDB" id="A0A1J1GP76"/>
<dbReference type="Gene3D" id="3.30.460.10">
    <property type="entry name" value="Beta Polymerase, domain 2"/>
    <property type="match status" value="1"/>
</dbReference>
<dbReference type="OMA" id="ICIQVPI"/>
<dbReference type="PANTHER" id="PTHR12271">
    <property type="entry name" value="POLY A POLYMERASE CID PAP -RELATED"/>
    <property type="match status" value="1"/>
</dbReference>
<dbReference type="Proteomes" id="UP000220797">
    <property type="component" value="Unassembled WGS sequence"/>
</dbReference>
<dbReference type="Pfam" id="PF22600">
    <property type="entry name" value="MTPAP-like_central"/>
    <property type="match status" value="1"/>
</dbReference>
<dbReference type="RefSeq" id="XP_028527034.1">
    <property type="nucleotide sequence ID" value="XM_028670264.1"/>
</dbReference>
<dbReference type="GeneID" id="39732447"/>
<protein>
    <recommendedName>
        <fullName evidence="1">Poly(A) RNA polymerase mitochondrial-like central palm domain-containing protein</fullName>
    </recommendedName>
</protein>
<reference evidence="2" key="1">
    <citation type="submission" date="2015-04" db="EMBL/GenBank/DDBJ databases">
        <authorList>
            <consortium name="Pathogen Informatics"/>
        </authorList>
    </citation>
    <scope>NUCLEOTIDE SEQUENCE [LARGE SCALE GENOMIC DNA]</scope>
    <source>
        <strain evidence="2">8A</strain>
    </source>
</reference>
<dbReference type="OrthoDB" id="2274644at2759"/>